<dbReference type="KEGG" id="pmf:P9303_06191"/>
<dbReference type="Proteomes" id="UP000002274">
    <property type="component" value="Chromosome"/>
</dbReference>
<evidence type="ECO:0000313" key="2">
    <source>
        <dbReference type="Proteomes" id="UP000002274"/>
    </source>
</evidence>
<accession>A2C7B1</accession>
<proteinExistence type="predicted"/>
<dbReference type="AlphaFoldDB" id="A2C7B1"/>
<gene>
    <name evidence="1" type="ordered locus">P9303_06191</name>
</gene>
<name>A2C7B1_PROM3</name>
<evidence type="ECO:0000313" key="1">
    <source>
        <dbReference type="EMBL" id="ABM77371.1"/>
    </source>
</evidence>
<protein>
    <submittedName>
        <fullName evidence="1">Uncharacterized protein</fullName>
    </submittedName>
</protein>
<dbReference type="HOGENOM" id="CLU_2719080_0_0_3"/>
<sequence length="72" mass="8666">MTCFEGSSTALVVIDQGTTQRRHWQDLQPELLGKFGIYRVWRLDRRTLEKRANQLKSEGFQTDWRQPRPERF</sequence>
<dbReference type="EMBL" id="CP000554">
    <property type="protein sequence ID" value="ABM77371.1"/>
    <property type="molecule type" value="Genomic_DNA"/>
</dbReference>
<dbReference type="BioCyc" id="PMAR59922:G1G80-569-MONOMER"/>
<reference evidence="1 2" key="1">
    <citation type="journal article" date="2007" name="PLoS Genet.">
        <title>Patterns and implications of gene gain and loss in the evolution of Prochlorococcus.</title>
        <authorList>
            <person name="Kettler G.C."/>
            <person name="Martiny A.C."/>
            <person name="Huang K."/>
            <person name="Zucker J."/>
            <person name="Coleman M.L."/>
            <person name="Rodrigue S."/>
            <person name="Chen F."/>
            <person name="Lapidus A."/>
            <person name="Ferriera S."/>
            <person name="Johnson J."/>
            <person name="Steglich C."/>
            <person name="Church G.M."/>
            <person name="Richardson P."/>
            <person name="Chisholm S.W."/>
        </authorList>
    </citation>
    <scope>NUCLEOTIDE SEQUENCE [LARGE SCALE GENOMIC DNA]</scope>
    <source>
        <strain evidence="1 2">MIT 9303</strain>
    </source>
</reference>
<organism evidence="1 2">
    <name type="scientific">Prochlorococcus marinus (strain MIT 9303)</name>
    <dbReference type="NCBI Taxonomy" id="59922"/>
    <lineage>
        <taxon>Bacteria</taxon>
        <taxon>Bacillati</taxon>
        <taxon>Cyanobacteriota</taxon>
        <taxon>Cyanophyceae</taxon>
        <taxon>Synechococcales</taxon>
        <taxon>Prochlorococcaceae</taxon>
        <taxon>Prochlorococcus</taxon>
    </lineage>
</organism>
<dbReference type="RefSeq" id="WP_011825290.1">
    <property type="nucleotide sequence ID" value="NC_008820.1"/>
</dbReference>